<name>A0A9Q0MVH7_9DIPT</name>
<evidence type="ECO:0000313" key="5">
    <source>
        <dbReference type="Proteomes" id="UP001151699"/>
    </source>
</evidence>
<dbReference type="GO" id="GO:0003746">
    <property type="term" value="F:translation elongation factor activity"/>
    <property type="evidence" value="ECO:0007669"/>
    <property type="project" value="UniProtKB-KW"/>
</dbReference>
<dbReference type="InterPro" id="IPR051870">
    <property type="entry name" value="Elongin-A_domain"/>
</dbReference>
<dbReference type="AlphaFoldDB" id="A0A9Q0MVH7"/>
<feature type="compositionally biased region" description="Low complexity" evidence="2">
    <location>
        <begin position="327"/>
        <end position="338"/>
    </location>
</feature>
<feature type="compositionally biased region" description="Basic and acidic residues" evidence="2">
    <location>
        <begin position="155"/>
        <end position="190"/>
    </location>
</feature>
<dbReference type="OrthoDB" id="21513at2759"/>
<dbReference type="Pfam" id="PF06881">
    <property type="entry name" value="Elongin_A"/>
    <property type="match status" value="1"/>
</dbReference>
<dbReference type="EMBL" id="WJQU01000003">
    <property type="protein sequence ID" value="KAJ6637272.1"/>
    <property type="molecule type" value="Genomic_DNA"/>
</dbReference>
<dbReference type="InterPro" id="IPR035441">
    <property type="entry name" value="TFIIS/LEDGF_dom_sf"/>
</dbReference>
<feature type="compositionally biased region" description="Basic and acidic residues" evidence="2">
    <location>
        <begin position="206"/>
        <end position="225"/>
    </location>
</feature>
<dbReference type="Proteomes" id="UP001151699">
    <property type="component" value="Chromosome X"/>
</dbReference>
<dbReference type="Gene3D" id="1.20.930.10">
    <property type="entry name" value="Conserved domain common to transcription factors TFIIS, elongin A, CRSP70"/>
    <property type="match status" value="1"/>
</dbReference>
<keyword evidence="4" id="KW-0648">Protein biosynthesis</keyword>
<proteinExistence type="predicted"/>
<dbReference type="InterPro" id="IPR010684">
    <property type="entry name" value="RNA_pol_II_trans_fac_SIII_A"/>
</dbReference>
<dbReference type="Gene3D" id="6.10.250.3180">
    <property type="match status" value="1"/>
</dbReference>
<feature type="compositionally biased region" description="Basic and acidic residues" evidence="2">
    <location>
        <begin position="65"/>
        <end position="95"/>
    </location>
</feature>
<dbReference type="PROSITE" id="PS51319">
    <property type="entry name" value="TFIIS_N"/>
    <property type="match status" value="1"/>
</dbReference>
<comment type="subcellular location">
    <subcellularLocation>
        <location evidence="1">Nucleus</location>
    </subcellularLocation>
</comment>
<organism evidence="4 5">
    <name type="scientific">Pseudolycoriella hygida</name>
    <dbReference type="NCBI Taxonomy" id="35572"/>
    <lineage>
        <taxon>Eukaryota</taxon>
        <taxon>Metazoa</taxon>
        <taxon>Ecdysozoa</taxon>
        <taxon>Arthropoda</taxon>
        <taxon>Hexapoda</taxon>
        <taxon>Insecta</taxon>
        <taxon>Pterygota</taxon>
        <taxon>Neoptera</taxon>
        <taxon>Endopterygota</taxon>
        <taxon>Diptera</taxon>
        <taxon>Nematocera</taxon>
        <taxon>Sciaroidea</taxon>
        <taxon>Sciaridae</taxon>
        <taxon>Pseudolycoriella</taxon>
    </lineage>
</organism>
<dbReference type="InterPro" id="IPR017923">
    <property type="entry name" value="TFIIS_N"/>
</dbReference>
<evidence type="ECO:0000313" key="4">
    <source>
        <dbReference type="EMBL" id="KAJ6637272.1"/>
    </source>
</evidence>
<evidence type="ECO:0000259" key="3">
    <source>
        <dbReference type="PROSITE" id="PS51319"/>
    </source>
</evidence>
<dbReference type="PANTHER" id="PTHR15141">
    <property type="entry name" value="TRANSCRIPTION ELONGATION FACTOR B POLYPEPTIDE 3"/>
    <property type="match status" value="1"/>
</dbReference>
<dbReference type="Pfam" id="PF08711">
    <property type="entry name" value="Med26"/>
    <property type="match status" value="1"/>
</dbReference>
<feature type="non-terminal residue" evidence="4">
    <location>
        <position position="1"/>
    </location>
</feature>
<reference evidence="4" key="1">
    <citation type="submission" date="2022-07" db="EMBL/GenBank/DDBJ databases">
        <authorList>
            <person name="Trinca V."/>
            <person name="Uliana J.V.C."/>
            <person name="Torres T.T."/>
            <person name="Ward R.J."/>
            <person name="Monesi N."/>
        </authorList>
    </citation>
    <scope>NUCLEOTIDE SEQUENCE</scope>
    <source>
        <strain evidence="4">HSMRA1968</strain>
        <tissue evidence="4">Whole embryos</tissue>
    </source>
</reference>
<feature type="domain" description="TFIIS N-terminal" evidence="3">
    <location>
        <begin position="1"/>
        <end position="40"/>
    </location>
</feature>
<keyword evidence="1" id="KW-0539">Nucleus</keyword>
<feature type="region of interest" description="Disordered" evidence="2">
    <location>
        <begin position="40"/>
        <end position="352"/>
    </location>
</feature>
<feature type="compositionally biased region" description="Basic residues" evidence="2">
    <location>
        <begin position="121"/>
        <end position="131"/>
    </location>
</feature>
<sequence length="653" mass="73073">SDLQVTGIGRTVSDLRKIDGEVGLAAKTLVAKWKSVVAAATISSSESNSGDDKDNDEPSPSHKSNNRDENIKKTVDSSRDSQQNKREVSHSNGKEQHHRKHKSGGSSSSDNKHGSHASRSDKHHSKERTTKHTTATHSALVPERNESMDCDDDENRLIIDMKSEQGKDNRDDKHRKNDRKDDKRSNEHRSDKHKSSRNSVKSTQKSSEKSDSHKSSSDKTNEKSSSHHHHHHRKRDNQTSEDTSVKRKHHSDDSSTSKVSSSKSKKPKTESSNVDEIDSSMGTSFAEALGMMMPKKSSKASKPKSDTIKLSSNDQSKVTDKAKMKVSPSSSSSSSSSSRNETKVKETSTHPPKLLLATTTLPPLEPVIAVDFPTISNNYKPMPLNPTVMECVFNNYNQPQPKKIMTDEEAFGSGISSKSIRILHYISLYLYSTKVYSGVKSGTVAQIPSLYQMCIRVLQKNIDGLEQTGSIPFDILKPVLQLASPEQLFTIESYNPYLMEDTDKLWEFHCKRKFRNLKREELETWREMFLRCTEEREARFNSLTNTIKKSQTVAVPVKQTKLAYVNSAVKPPRGVIKKQNQFGTKSKLVATPAARVAALNNLSNNMAKPGDVRLRVAATLRDTAQVTSHPTKTKTAAPLMQKSLQYFRSRFKR</sequence>
<dbReference type="PANTHER" id="PTHR15141:SF76">
    <property type="entry name" value="TRANSCRIPTION ELONGATION FACTOR B POLYPEPTIDE 3"/>
    <property type="match status" value="1"/>
</dbReference>
<dbReference type="GO" id="GO:0070449">
    <property type="term" value="C:elongin complex"/>
    <property type="evidence" value="ECO:0007669"/>
    <property type="project" value="InterPro"/>
</dbReference>
<accession>A0A9Q0MVH7</accession>
<keyword evidence="4" id="KW-0251">Elongation factor</keyword>
<dbReference type="GO" id="GO:0006368">
    <property type="term" value="P:transcription elongation by RNA polymerase II"/>
    <property type="evidence" value="ECO:0007669"/>
    <property type="project" value="InterPro"/>
</dbReference>
<feature type="compositionally biased region" description="Basic residues" evidence="2">
    <location>
        <begin position="226"/>
        <end position="235"/>
    </location>
</feature>
<evidence type="ECO:0000256" key="2">
    <source>
        <dbReference type="SAM" id="MobiDB-lite"/>
    </source>
</evidence>
<evidence type="ECO:0000256" key="1">
    <source>
        <dbReference type="PROSITE-ProRule" id="PRU00649"/>
    </source>
</evidence>
<keyword evidence="5" id="KW-1185">Reference proteome</keyword>
<comment type="caution">
    <text evidence="4">The sequence shown here is derived from an EMBL/GenBank/DDBJ whole genome shotgun (WGS) entry which is preliminary data.</text>
</comment>
<dbReference type="SUPFAM" id="SSF47676">
    <property type="entry name" value="Conserved domain common to transcription factors TFIIS, elongin A, CRSP70"/>
    <property type="match status" value="1"/>
</dbReference>
<protein>
    <submittedName>
        <fullName evidence="4">Transcription elongation factor B polypeptide 3</fullName>
    </submittedName>
</protein>
<gene>
    <name evidence="4" type="primary">EloA_0</name>
    <name evidence="4" type="ORF">Bhyg_10002</name>
</gene>